<gene>
    <name evidence="17" type="ORF">B0T15DRAFT_575695</name>
</gene>
<dbReference type="PROSITE" id="PS50222">
    <property type="entry name" value="EF_HAND_2"/>
    <property type="match status" value="3"/>
</dbReference>
<dbReference type="Gene3D" id="1.50.40.10">
    <property type="entry name" value="Mitochondrial carrier domain"/>
    <property type="match status" value="1"/>
</dbReference>
<dbReference type="PANTHER" id="PTHR24089">
    <property type="entry name" value="SOLUTE CARRIER FAMILY 25"/>
    <property type="match status" value="1"/>
</dbReference>
<evidence type="ECO:0000256" key="2">
    <source>
        <dbReference type="ARBA" id="ARBA00004448"/>
    </source>
</evidence>
<evidence type="ECO:0000256" key="15">
    <source>
        <dbReference type="SAM" id="MobiDB-lite"/>
    </source>
</evidence>
<evidence type="ECO:0000256" key="12">
    <source>
        <dbReference type="ARBA" id="ARBA00023128"/>
    </source>
</evidence>
<feature type="domain" description="EF-hand" evidence="16">
    <location>
        <begin position="89"/>
        <end position="124"/>
    </location>
</feature>
<keyword evidence="10" id="KW-0106">Calcium</keyword>
<dbReference type="InterPro" id="IPR011992">
    <property type="entry name" value="EF-hand-dom_pair"/>
</dbReference>
<organism evidence="17 18">
    <name type="scientific">Chaetomium strumarium</name>
    <dbReference type="NCBI Taxonomy" id="1170767"/>
    <lineage>
        <taxon>Eukaryota</taxon>
        <taxon>Fungi</taxon>
        <taxon>Dikarya</taxon>
        <taxon>Ascomycota</taxon>
        <taxon>Pezizomycotina</taxon>
        <taxon>Sordariomycetes</taxon>
        <taxon>Sordariomycetidae</taxon>
        <taxon>Sordariales</taxon>
        <taxon>Chaetomiaceae</taxon>
        <taxon>Chaetomium</taxon>
    </lineage>
</organism>
<dbReference type="Gene3D" id="1.10.238.10">
    <property type="entry name" value="EF-hand"/>
    <property type="match status" value="1"/>
</dbReference>
<reference evidence="17" key="1">
    <citation type="journal article" date="2023" name="Mol. Phylogenet. Evol.">
        <title>Genome-scale phylogeny and comparative genomics of the fungal order Sordariales.</title>
        <authorList>
            <person name="Hensen N."/>
            <person name="Bonometti L."/>
            <person name="Westerberg I."/>
            <person name="Brannstrom I.O."/>
            <person name="Guillou S."/>
            <person name="Cros-Aarteil S."/>
            <person name="Calhoun S."/>
            <person name="Haridas S."/>
            <person name="Kuo A."/>
            <person name="Mondo S."/>
            <person name="Pangilinan J."/>
            <person name="Riley R."/>
            <person name="LaButti K."/>
            <person name="Andreopoulos B."/>
            <person name="Lipzen A."/>
            <person name="Chen C."/>
            <person name="Yan M."/>
            <person name="Daum C."/>
            <person name="Ng V."/>
            <person name="Clum A."/>
            <person name="Steindorff A."/>
            <person name="Ohm R.A."/>
            <person name="Martin F."/>
            <person name="Silar P."/>
            <person name="Natvig D.O."/>
            <person name="Lalanne C."/>
            <person name="Gautier V."/>
            <person name="Ament-Velasquez S.L."/>
            <person name="Kruys A."/>
            <person name="Hutchinson M.I."/>
            <person name="Powell A.J."/>
            <person name="Barry K."/>
            <person name="Miller A.N."/>
            <person name="Grigoriev I.V."/>
            <person name="Debuchy R."/>
            <person name="Gladieux P."/>
            <person name="Hiltunen Thoren M."/>
            <person name="Johannesson H."/>
        </authorList>
    </citation>
    <scope>NUCLEOTIDE SEQUENCE</scope>
    <source>
        <strain evidence="17">CBS 333.67</strain>
    </source>
</reference>
<dbReference type="Pfam" id="PF00153">
    <property type="entry name" value="Mito_carr"/>
    <property type="match status" value="3"/>
</dbReference>
<evidence type="ECO:0000259" key="16">
    <source>
        <dbReference type="PROSITE" id="PS50222"/>
    </source>
</evidence>
<dbReference type="SUPFAM" id="SSF47473">
    <property type="entry name" value="EF-hand"/>
    <property type="match status" value="1"/>
</dbReference>
<dbReference type="InterPro" id="IPR002048">
    <property type="entry name" value="EF_hand_dom"/>
</dbReference>
<feature type="repeat" description="Solcar" evidence="14">
    <location>
        <begin position="452"/>
        <end position="541"/>
    </location>
</feature>
<comment type="similarity">
    <text evidence="3">Belongs to the mitochondrial carrier (TC 2.A.29) family.</text>
</comment>
<evidence type="ECO:0000256" key="8">
    <source>
        <dbReference type="ARBA" id="ARBA00022737"/>
    </source>
</evidence>
<dbReference type="PROSITE" id="PS00018">
    <property type="entry name" value="EF_HAND_1"/>
    <property type="match status" value="2"/>
</dbReference>
<name>A0AAJ0GQT3_9PEZI</name>
<protein>
    <recommendedName>
        <fullName evidence="4">Mitochondrial thiamine pyrophosphate carrier 1</fullName>
    </recommendedName>
</protein>
<keyword evidence="7" id="KW-0479">Metal-binding</keyword>
<dbReference type="GO" id="GO:0005509">
    <property type="term" value="F:calcium ion binding"/>
    <property type="evidence" value="ECO:0007669"/>
    <property type="project" value="InterPro"/>
</dbReference>
<evidence type="ECO:0000256" key="10">
    <source>
        <dbReference type="ARBA" id="ARBA00022837"/>
    </source>
</evidence>
<dbReference type="SUPFAM" id="SSF103506">
    <property type="entry name" value="Mitochondrial carrier"/>
    <property type="match status" value="1"/>
</dbReference>
<dbReference type="InterPro" id="IPR002067">
    <property type="entry name" value="MCP"/>
</dbReference>
<dbReference type="PROSITE" id="PS50920">
    <property type="entry name" value="SOLCAR"/>
    <property type="match status" value="3"/>
</dbReference>
<evidence type="ECO:0000313" key="18">
    <source>
        <dbReference type="Proteomes" id="UP001273166"/>
    </source>
</evidence>
<keyword evidence="9" id="KW-0999">Mitochondrion inner membrane</keyword>
<comment type="caution">
    <text evidence="17">The sequence shown here is derived from an EMBL/GenBank/DDBJ whole genome shotgun (WGS) entry which is preliminary data.</text>
</comment>
<comment type="subcellular location">
    <subcellularLocation>
        <location evidence="2">Mitochondrion inner membrane</location>
        <topology evidence="2">Multi-pass membrane protein</topology>
    </subcellularLocation>
</comment>
<evidence type="ECO:0000256" key="9">
    <source>
        <dbReference type="ARBA" id="ARBA00022792"/>
    </source>
</evidence>
<dbReference type="AlphaFoldDB" id="A0AAJ0GQT3"/>
<feature type="repeat" description="Solcar" evidence="14">
    <location>
        <begin position="559"/>
        <end position="648"/>
    </location>
</feature>
<feature type="repeat" description="Solcar" evidence="14">
    <location>
        <begin position="333"/>
        <end position="439"/>
    </location>
</feature>
<dbReference type="GO" id="GO:0005743">
    <property type="term" value="C:mitochondrial inner membrane"/>
    <property type="evidence" value="ECO:0007669"/>
    <property type="project" value="UniProtKB-SubCell"/>
</dbReference>
<keyword evidence="13 14" id="KW-0472">Membrane</keyword>
<reference evidence="17" key="2">
    <citation type="submission" date="2023-06" db="EMBL/GenBank/DDBJ databases">
        <authorList>
            <consortium name="Lawrence Berkeley National Laboratory"/>
            <person name="Mondo S.J."/>
            <person name="Hensen N."/>
            <person name="Bonometti L."/>
            <person name="Westerberg I."/>
            <person name="Brannstrom I.O."/>
            <person name="Guillou S."/>
            <person name="Cros-Aarteil S."/>
            <person name="Calhoun S."/>
            <person name="Haridas S."/>
            <person name="Kuo A."/>
            <person name="Pangilinan J."/>
            <person name="Riley R."/>
            <person name="Labutti K."/>
            <person name="Andreopoulos B."/>
            <person name="Lipzen A."/>
            <person name="Chen C."/>
            <person name="Yanf M."/>
            <person name="Daum C."/>
            <person name="Ng V."/>
            <person name="Clum A."/>
            <person name="Steindorff A."/>
            <person name="Ohm R."/>
            <person name="Martin F."/>
            <person name="Silar P."/>
            <person name="Natvig D."/>
            <person name="Lalanne C."/>
            <person name="Gautier V."/>
            <person name="Ament-Velasquez S.L."/>
            <person name="Kruys A."/>
            <person name="Hutchinson M.I."/>
            <person name="Powell A.J."/>
            <person name="Barry K."/>
            <person name="Miller A.N."/>
            <person name="Grigoriev I.V."/>
            <person name="Debuchy R."/>
            <person name="Gladieux P."/>
            <person name="Thoren M.H."/>
            <person name="Johannesson H."/>
        </authorList>
    </citation>
    <scope>NUCLEOTIDE SEQUENCE</scope>
    <source>
        <strain evidence="17">CBS 333.67</strain>
    </source>
</reference>
<dbReference type="FunFam" id="1.50.40.10:FF:000016">
    <property type="entry name" value="Solute carrier family 25 member 23"/>
    <property type="match status" value="1"/>
</dbReference>
<evidence type="ECO:0000256" key="5">
    <source>
        <dbReference type="ARBA" id="ARBA00022448"/>
    </source>
</evidence>
<evidence type="ECO:0000256" key="7">
    <source>
        <dbReference type="ARBA" id="ARBA00022723"/>
    </source>
</evidence>
<dbReference type="Pfam" id="PF13499">
    <property type="entry name" value="EF-hand_7"/>
    <property type="match status" value="2"/>
</dbReference>
<keyword evidence="12" id="KW-0496">Mitochondrion</keyword>
<dbReference type="GeneID" id="87889830"/>
<evidence type="ECO:0000256" key="3">
    <source>
        <dbReference type="ARBA" id="ARBA00006375"/>
    </source>
</evidence>
<evidence type="ECO:0000256" key="6">
    <source>
        <dbReference type="ARBA" id="ARBA00022692"/>
    </source>
</evidence>
<keyword evidence="5" id="KW-0813">Transport</keyword>
<proteinExistence type="inferred from homology"/>
<evidence type="ECO:0000313" key="17">
    <source>
        <dbReference type="EMBL" id="KAK3304195.1"/>
    </source>
</evidence>
<evidence type="ECO:0000256" key="13">
    <source>
        <dbReference type="ARBA" id="ARBA00023136"/>
    </source>
</evidence>
<accession>A0AAJ0GQT3</accession>
<keyword evidence="18" id="KW-1185">Reference proteome</keyword>
<keyword evidence="8" id="KW-0677">Repeat</keyword>
<sequence>MKISDVVSELEVEMEEPQNQRDKRVEELWRKLDPAGHGELDFKGLQKGLKRIDHPLKNADQMLKGIISMVDTSGDGKIQYEEFRVFVEAAERQLLLLFRSIDRDKDGRLNKQELHAAFERAGLSVPMRRLSGFFDEIDMNNDGFITFEEWRCLFKESRFVSPVFMLLHVMDFLLFMPTNHNGSPLEAALSFYSSIVTVSSEGDSLVSDETLEGLGTAGFLLQALFGSLLKIANPDMIYSRRRSPDATRLTTSGSPQSLFGNDQKPELPADMAASAAAVRYGPVVTGPSQVLPHAAVKRPILQYEGAQQSDAQEFSDVIEEDEASAAIRLTDLLPEPGYFLAGAVSGAVSRTATAPLDRLKVYLLVSTKTRTVNAAIAAAKDGRPVASLRHVGGPIIEGILTLWKAGGLRTFFAGNGLNVVKIMPESAIRFGSYEASKRFLAAYEGHNDPTQISTVSKFVAGGVGGMTAQFCVYPIDTLKFRLQCETVQGGPQGNVLLFRTAKKMWADGGLRAAYRGLGLGLIGMFPYSAIDIGTFELLKKSYIRAMAKYYGIHEDDAHLGNVATAVLGASSGALGATIVYPLNVLRTRLQTQGTAMHPPTYTGIADVATKTIRNEGVRGLYKGLTPNLLKVAPALSITWVCYENMKRLLGLN</sequence>
<evidence type="ECO:0000256" key="11">
    <source>
        <dbReference type="ARBA" id="ARBA00022989"/>
    </source>
</evidence>
<dbReference type="GO" id="GO:0055085">
    <property type="term" value="P:transmembrane transport"/>
    <property type="evidence" value="ECO:0007669"/>
    <property type="project" value="InterPro"/>
</dbReference>
<dbReference type="PRINTS" id="PR00926">
    <property type="entry name" value="MITOCARRIER"/>
</dbReference>
<keyword evidence="6 14" id="KW-0812">Transmembrane</keyword>
<dbReference type="InterPro" id="IPR018247">
    <property type="entry name" value="EF_Hand_1_Ca_BS"/>
</dbReference>
<feature type="region of interest" description="Disordered" evidence="15">
    <location>
        <begin position="242"/>
        <end position="265"/>
    </location>
</feature>
<evidence type="ECO:0000256" key="1">
    <source>
        <dbReference type="ARBA" id="ARBA00002238"/>
    </source>
</evidence>
<dbReference type="RefSeq" id="XP_062719975.1">
    <property type="nucleotide sequence ID" value="XM_062871001.1"/>
</dbReference>
<dbReference type="InterPro" id="IPR018108">
    <property type="entry name" value="MCP_transmembrane"/>
</dbReference>
<dbReference type="CDD" id="cd00051">
    <property type="entry name" value="EFh"/>
    <property type="match status" value="3"/>
</dbReference>
<dbReference type="Proteomes" id="UP001273166">
    <property type="component" value="Unassembled WGS sequence"/>
</dbReference>
<feature type="domain" description="EF-hand" evidence="16">
    <location>
        <begin position="20"/>
        <end position="55"/>
    </location>
</feature>
<feature type="compositionally biased region" description="Polar residues" evidence="15">
    <location>
        <begin position="248"/>
        <end position="260"/>
    </location>
</feature>
<feature type="domain" description="EF-hand" evidence="16">
    <location>
        <begin position="125"/>
        <end position="160"/>
    </location>
</feature>
<dbReference type="EMBL" id="JAUDZG010000005">
    <property type="protein sequence ID" value="KAK3304195.1"/>
    <property type="molecule type" value="Genomic_DNA"/>
</dbReference>
<evidence type="ECO:0000256" key="4">
    <source>
        <dbReference type="ARBA" id="ARBA00021935"/>
    </source>
</evidence>
<evidence type="ECO:0000256" key="14">
    <source>
        <dbReference type="PROSITE-ProRule" id="PRU00282"/>
    </source>
</evidence>
<dbReference type="InterPro" id="IPR023395">
    <property type="entry name" value="MCP_dom_sf"/>
</dbReference>
<dbReference type="SMART" id="SM00054">
    <property type="entry name" value="EFh"/>
    <property type="match status" value="4"/>
</dbReference>
<comment type="function">
    <text evidence="1">Mitochondrial transporter that mediates uptake of thiamine pyrophosphate (ThPP) into mitochondria.</text>
</comment>
<keyword evidence="11" id="KW-1133">Transmembrane helix</keyword>